<dbReference type="AlphaFoldDB" id="U1MX20"/>
<dbReference type="Proteomes" id="UP000030710">
    <property type="component" value="Unassembled WGS sequence"/>
</dbReference>
<accession>U1MX20</accession>
<sequence>MTSHLKRESHATTVILAVDDGTERFKIPQQEANAVRDTVESILTAHYGVKSIAQHRTQNRSTVTTPEMESALSFFQNKSHLSVDGTDSVGATTEDDTITKSNIDIDTTVTESEESINGSIICSDADSHSSTDTNPTTIPSESNFSGDQTASQSQLYMFKEIILRRYVMFTQR</sequence>
<dbReference type="RefSeq" id="WP_021054485.1">
    <property type="nucleotide sequence ID" value="NZ_KE356561.1"/>
</dbReference>
<reference evidence="2 3" key="1">
    <citation type="journal article" date="2013" name="PLoS ONE">
        <title>Assembly-driven community genomics of a hypersaline microbial ecosystem.</title>
        <authorList>
            <person name="Podell S."/>
            <person name="Ugalde J.A."/>
            <person name="Narasingarao P."/>
            <person name="Banfield J.F."/>
            <person name="Heidelberg K.B."/>
            <person name="Allen E.E."/>
        </authorList>
    </citation>
    <scope>NUCLEOTIDE SEQUENCE [LARGE SCALE GENOMIC DNA]</scope>
    <source>
        <strain evidence="3">J07HQW2</strain>
    </source>
</reference>
<feature type="compositionally biased region" description="Polar residues" evidence="1">
    <location>
        <begin position="128"/>
        <end position="149"/>
    </location>
</feature>
<name>U1MX20_9EURY</name>
<dbReference type="HOGENOM" id="CLU_1551805_0_0_2"/>
<proteinExistence type="predicted"/>
<feature type="compositionally biased region" description="Polar residues" evidence="1">
    <location>
        <begin position="110"/>
        <end position="120"/>
    </location>
</feature>
<dbReference type="EMBL" id="KE356561">
    <property type="protein sequence ID" value="ERG94994.1"/>
    <property type="molecule type" value="Genomic_DNA"/>
</dbReference>
<evidence type="ECO:0000313" key="3">
    <source>
        <dbReference type="Proteomes" id="UP000030710"/>
    </source>
</evidence>
<evidence type="ECO:0000313" key="2">
    <source>
        <dbReference type="EMBL" id="ERG94994.1"/>
    </source>
</evidence>
<protein>
    <submittedName>
        <fullName evidence="2">Uncharacterized protein</fullName>
    </submittedName>
</protein>
<evidence type="ECO:0000256" key="1">
    <source>
        <dbReference type="SAM" id="MobiDB-lite"/>
    </source>
</evidence>
<feature type="region of interest" description="Disordered" evidence="1">
    <location>
        <begin position="110"/>
        <end position="149"/>
    </location>
</feature>
<organism evidence="2 3">
    <name type="scientific">Haloquadratum walsbyi J07HQW2</name>
    <dbReference type="NCBI Taxonomy" id="1238425"/>
    <lineage>
        <taxon>Archaea</taxon>
        <taxon>Methanobacteriati</taxon>
        <taxon>Methanobacteriota</taxon>
        <taxon>Stenosarchaea group</taxon>
        <taxon>Halobacteria</taxon>
        <taxon>Halobacteriales</taxon>
        <taxon>Haloferacaceae</taxon>
        <taxon>Haloquadratum</taxon>
    </lineage>
</organism>
<gene>
    <name evidence="2" type="ORF">J07HQW2_01437</name>
</gene>